<evidence type="ECO:0000256" key="1">
    <source>
        <dbReference type="SAM" id="MobiDB-lite"/>
    </source>
</evidence>
<dbReference type="EMBL" id="CAMKVN010005419">
    <property type="protein sequence ID" value="CAI2188811.1"/>
    <property type="molecule type" value="Genomic_DNA"/>
</dbReference>
<organism evidence="2 3">
    <name type="scientific">Funneliformis geosporum</name>
    <dbReference type="NCBI Taxonomy" id="1117311"/>
    <lineage>
        <taxon>Eukaryota</taxon>
        <taxon>Fungi</taxon>
        <taxon>Fungi incertae sedis</taxon>
        <taxon>Mucoromycota</taxon>
        <taxon>Glomeromycotina</taxon>
        <taxon>Glomeromycetes</taxon>
        <taxon>Glomerales</taxon>
        <taxon>Glomeraceae</taxon>
        <taxon>Funneliformis</taxon>
    </lineage>
</organism>
<feature type="compositionally biased region" description="Polar residues" evidence="1">
    <location>
        <begin position="216"/>
        <end position="240"/>
    </location>
</feature>
<reference evidence="2" key="1">
    <citation type="submission" date="2022-08" db="EMBL/GenBank/DDBJ databases">
        <authorList>
            <person name="Kallberg Y."/>
            <person name="Tangrot J."/>
            <person name="Rosling A."/>
        </authorList>
    </citation>
    <scope>NUCLEOTIDE SEQUENCE</scope>
    <source>
        <strain evidence="2">Wild A</strain>
    </source>
</reference>
<dbReference type="Proteomes" id="UP001153678">
    <property type="component" value="Unassembled WGS sequence"/>
</dbReference>
<evidence type="ECO:0000313" key="3">
    <source>
        <dbReference type="Proteomes" id="UP001153678"/>
    </source>
</evidence>
<evidence type="ECO:0000313" key="2">
    <source>
        <dbReference type="EMBL" id="CAI2188811.1"/>
    </source>
</evidence>
<name>A0A9W4T1Q3_9GLOM</name>
<keyword evidence="3" id="KW-1185">Reference proteome</keyword>
<gene>
    <name evidence="2" type="ORF">FWILDA_LOCUS13767</name>
</gene>
<dbReference type="OrthoDB" id="10673910at2759"/>
<dbReference type="AlphaFoldDB" id="A0A9W4T1Q3"/>
<comment type="caution">
    <text evidence="2">The sequence shown here is derived from an EMBL/GenBank/DDBJ whole genome shotgun (WGS) entry which is preliminary data.</text>
</comment>
<sequence length="246" mass="28606">MRIEQREYHNIAEFFNQLEEAKKKFEETYKAKLIPFEKYLERELNNPGKKHLIELFKQLEIDLRTHQEVFWEQVAGKLTTFPSPVVSELVQEKLDQVKEFIDRSFAGKKEFCVDWQAFKAHEEAIVKDLEIRLTEGSYKYLHNPQLFLSTVNTQTTNYNNTVGNSNTVSGNIKEIAENLGIFGAQRAHLTKNQETKKIEEGIKLNEIDHFDENSNDETQTSDNSQTNNGNNTHFTSQESFNVALLQ</sequence>
<protein>
    <submittedName>
        <fullName evidence="2">11270_t:CDS:1</fullName>
    </submittedName>
</protein>
<feature type="region of interest" description="Disordered" evidence="1">
    <location>
        <begin position="207"/>
        <end position="246"/>
    </location>
</feature>
<proteinExistence type="predicted"/>
<accession>A0A9W4T1Q3</accession>